<dbReference type="InterPro" id="IPR050641">
    <property type="entry name" value="RIFMO-like"/>
</dbReference>
<dbReference type="SUPFAM" id="SSF51905">
    <property type="entry name" value="FAD/NAD(P)-binding domain"/>
    <property type="match status" value="1"/>
</dbReference>
<dbReference type="GO" id="GO:0016709">
    <property type="term" value="F:oxidoreductase activity, acting on paired donors, with incorporation or reduction of molecular oxygen, NAD(P)H as one donor, and incorporation of one atom of oxygen"/>
    <property type="evidence" value="ECO:0007669"/>
    <property type="project" value="UniProtKB-ARBA"/>
</dbReference>
<evidence type="ECO:0000259" key="5">
    <source>
        <dbReference type="Pfam" id="PF01494"/>
    </source>
</evidence>
<evidence type="ECO:0000256" key="2">
    <source>
        <dbReference type="ARBA" id="ARBA00022630"/>
    </source>
</evidence>
<dbReference type="PRINTS" id="PR00420">
    <property type="entry name" value="RNGMNOXGNASE"/>
</dbReference>
<dbReference type="EMBL" id="JADGJQ010000016">
    <property type="protein sequence ID" value="KAJ3180540.1"/>
    <property type="molecule type" value="Genomic_DNA"/>
</dbReference>
<dbReference type="Gene3D" id="3.40.30.120">
    <property type="match status" value="1"/>
</dbReference>
<evidence type="ECO:0000256" key="4">
    <source>
        <dbReference type="ARBA" id="ARBA00023002"/>
    </source>
</evidence>
<proteinExistence type="predicted"/>
<keyword evidence="4" id="KW-0560">Oxidoreductase</keyword>
<dbReference type="Gene3D" id="3.30.9.10">
    <property type="entry name" value="D-Amino Acid Oxidase, subunit A, domain 2"/>
    <property type="match status" value="1"/>
</dbReference>
<feature type="domain" description="FAD-binding" evidence="5">
    <location>
        <begin position="18"/>
        <end position="381"/>
    </location>
</feature>
<name>A0AAD5TNR6_9FUNG</name>
<keyword evidence="3" id="KW-0274">FAD</keyword>
<dbReference type="InterPro" id="IPR036188">
    <property type="entry name" value="FAD/NAD-bd_sf"/>
</dbReference>
<evidence type="ECO:0000313" key="7">
    <source>
        <dbReference type="Proteomes" id="UP001212152"/>
    </source>
</evidence>
<dbReference type="Pfam" id="PF01494">
    <property type="entry name" value="FAD_binding_3"/>
    <property type="match status" value="1"/>
</dbReference>
<evidence type="ECO:0000256" key="1">
    <source>
        <dbReference type="ARBA" id="ARBA00001974"/>
    </source>
</evidence>
<evidence type="ECO:0000313" key="6">
    <source>
        <dbReference type="EMBL" id="KAJ3180540.1"/>
    </source>
</evidence>
<comment type="caution">
    <text evidence="6">The sequence shown here is derived from an EMBL/GenBank/DDBJ whole genome shotgun (WGS) entry which is preliminary data.</text>
</comment>
<dbReference type="PANTHER" id="PTHR43004">
    <property type="entry name" value="TRK SYSTEM POTASSIUM UPTAKE PROTEIN"/>
    <property type="match status" value="1"/>
</dbReference>
<organism evidence="6 7">
    <name type="scientific">Geranomyces variabilis</name>
    <dbReference type="NCBI Taxonomy" id="109894"/>
    <lineage>
        <taxon>Eukaryota</taxon>
        <taxon>Fungi</taxon>
        <taxon>Fungi incertae sedis</taxon>
        <taxon>Chytridiomycota</taxon>
        <taxon>Chytridiomycota incertae sedis</taxon>
        <taxon>Chytridiomycetes</taxon>
        <taxon>Spizellomycetales</taxon>
        <taxon>Powellomycetaceae</taxon>
        <taxon>Geranomyces</taxon>
    </lineage>
</organism>
<dbReference type="Gene3D" id="3.50.50.60">
    <property type="entry name" value="FAD/NAD(P)-binding domain"/>
    <property type="match status" value="1"/>
</dbReference>
<dbReference type="PANTHER" id="PTHR43004:SF19">
    <property type="entry name" value="BINDING MONOOXYGENASE, PUTATIVE (JCVI)-RELATED"/>
    <property type="match status" value="1"/>
</dbReference>
<gene>
    <name evidence="6" type="ORF">HDU87_002049</name>
</gene>
<dbReference type="Proteomes" id="UP001212152">
    <property type="component" value="Unassembled WGS sequence"/>
</dbReference>
<dbReference type="AlphaFoldDB" id="A0AAD5TNR6"/>
<keyword evidence="2" id="KW-0285">Flavoprotein</keyword>
<protein>
    <recommendedName>
        <fullName evidence="5">FAD-binding domain-containing protein</fullName>
    </recommendedName>
</protein>
<reference evidence="6" key="1">
    <citation type="submission" date="2020-05" db="EMBL/GenBank/DDBJ databases">
        <title>Phylogenomic resolution of chytrid fungi.</title>
        <authorList>
            <person name="Stajich J.E."/>
            <person name="Amses K."/>
            <person name="Simmons R."/>
            <person name="Seto K."/>
            <person name="Myers J."/>
            <person name="Bonds A."/>
            <person name="Quandt C.A."/>
            <person name="Barry K."/>
            <person name="Liu P."/>
            <person name="Grigoriev I."/>
            <person name="Longcore J.E."/>
            <person name="James T.Y."/>
        </authorList>
    </citation>
    <scope>NUCLEOTIDE SEQUENCE</scope>
    <source>
        <strain evidence="6">JEL0379</strain>
    </source>
</reference>
<sequence>MHTLTVSAPAALGLRRTTSVLIVGGGLVGTTAALLLQQQAVPFILLEKSRLPSLYPRAGGVSPRTMEIFRSIGIEDEVRLAAQTAFKPGSFGGARRGASLLESRSIVNQADAIKNRMGQMDPSPCGFAGLPQTLLDPLLQEALHKRGGHVETGMEVVALRNADDGDGVEVVVRDGDGAESLVAASFLIGADGGRSFVRRALAVSSTTVDTTPPKPVTHYANLFFRADLADSMAERPFTQCAIEGAVKGLFLTVNNANQWSFHYEYNPTLESPLDFSDAKCVEIVRAAIGCGLTVEIEMLAPPSLWTTAAKVADRFRSGRIFLAGDAAHRYPPFGGMGGNTGVADVHNLCWKLAAALRNNQSSASSDLLDTYEKERRPVALRCAYQSLLRSDFSARFGIRTPANSRDVDAQIDINAALTRYRYAEPADVVDTLQCQVGTRFPHAWITLGKAGERASTLDLVDGTAGCVLIGPGGMTSRAWAVDGQKVYVTGLGFWVEEEEDGVDRKTREEMHSRWWAKVTGGLSDSGAVVVRPDGHVEARLE</sequence>
<evidence type="ECO:0000256" key="3">
    <source>
        <dbReference type="ARBA" id="ARBA00022827"/>
    </source>
</evidence>
<comment type="cofactor">
    <cofactor evidence="1">
        <name>FAD</name>
        <dbReference type="ChEBI" id="CHEBI:57692"/>
    </cofactor>
</comment>
<dbReference type="InterPro" id="IPR002938">
    <property type="entry name" value="FAD-bd"/>
</dbReference>
<dbReference type="GO" id="GO:0071949">
    <property type="term" value="F:FAD binding"/>
    <property type="evidence" value="ECO:0007669"/>
    <property type="project" value="InterPro"/>
</dbReference>
<accession>A0AAD5TNR6</accession>
<keyword evidence="7" id="KW-1185">Reference proteome</keyword>